<proteinExistence type="predicted"/>
<dbReference type="GO" id="GO:0003677">
    <property type="term" value="F:DNA binding"/>
    <property type="evidence" value="ECO:0007669"/>
    <property type="project" value="InterPro"/>
</dbReference>
<name>A0A1H4GCV0_9BACE</name>
<keyword evidence="1" id="KW-0175">Coiled coil</keyword>
<reference evidence="3 4" key="1">
    <citation type="submission" date="2016-10" db="EMBL/GenBank/DDBJ databases">
        <authorList>
            <person name="de Groot N.N."/>
        </authorList>
    </citation>
    <scope>NUCLEOTIDE SEQUENCE [LARGE SCALE GENOMIC DNA]</scope>
    <source>
        <strain evidence="3 4">NLAE-zl-G339</strain>
    </source>
</reference>
<gene>
    <name evidence="3" type="ORF">SAMN04487924_12826</name>
</gene>
<dbReference type="CDD" id="cd17242">
    <property type="entry name" value="MobM_relaxase"/>
    <property type="match status" value="1"/>
</dbReference>
<evidence type="ECO:0000256" key="1">
    <source>
        <dbReference type="SAM" id="Coils"/>
    </source>
</evidence>
<dbReference type="Pfam" id="PF01076">
    <property type="entry name" value="Mob_Pre"/>
    <property type="match status" value="1"/>
</dbReference>
<protein>
    <submittedName>
        <fullName evidence="3">Plasmid recombination enzyme</fullName>
    </submittedName>
</protein>
<dbReference type="Proteomes" id="UP000183040">
    <property type="component" value="Unassembled WGS sequence"/>
</dbReference>
<evidence type="ECO:0000256" key="2">
    <source>
        <dbReference type="SAM" id="MobiDB-lite"/>
    </source>
</evidence>
<accession>A0A1H4GCV0</accession>
<dbReference type="AlphaFoldDB" id="A0A1H4GCV0"/>
<feature type="region of interest" description="Disordered" evidence="2">
    <location>
        <begin position="13"/>
        <end position="39"/>
    </location>
</feature>
<sequence length="481" mass="55556">MAKQVIDVHVSKGMTVSQSNEHKRNRTEKGKEFALSRGNYDPSREHLNFEVVKGKIKPVDKTKSIPQQIASILRERGITDPNMGLEEPKYRTVVNFIFGGSRERMRELAFGNQQIDFEQGADNSNAYREKDIEEWAKDVYKFVADRYGEKNIAAFIVHLDELNPHIHCTLLPIENERFAYKKIFAGKDKYEFSQRMKQLHNDFAEVNSKWGMERGSSISETGARHRTTEEYRRHLTELCTSIEQEITQHQKALSDLNVEIRLAERRVKGLSTMVDNLNQQRLEKENELLALQEELLEKYGNEDSIRTKMEMLNRELSSIQSKLADKQDKLLQAERTLSLLKDDLVSIGERRDELKSEAMKYSRSVHSNAVNILRDVMLENVVKEHRTISANFGEDDKNLFDNSLINDLAERSSEVMHCATLLFLNLIDDATTFAESNGGGGTQSDLKWGRNEDEDDRNWARRCMAMASKMMKPKYANKPKR</sequence>
<feature type="coiled-coil region" evidence="1">
    <location>
        <begin position="239"/>
        <end position="343"/>
    </location>
</feature>
<dbReference type="EMBL" id="FNRP01000028">
    <property type="protein sequence ID" value="SEB07436.1"/>
    <property type="molecule type" value="Genomic_DNA"/>
</dbReference>
<dbReference type="Gene3D" id="3.30.930.30">
    <property type="match status" value="1"/>
</dbReference>
<dbReference type="NCBIfam" id="NF041497">
    <property type="entry name" value="MobV"/>
    <property type="match status" value="1"/>
</dbReference>
<evidence type="ECO:0000313" key="3">
    <source>
        <dbReference type="EMBL" id="SEB07436.1"/>
    </source>
</evidence>
<dbReference type="GO" id="GO:0006310">
    <property type="term" value="P:DNA recombination"/>
    <property type="evidence" value="ECO:0007669"/>
    <property type="project" value="InterPro"/>
</dbReference>
<dbReference type="RefSeq" id="WP_074707932.1">
    <property type="nucleotide sequence ID" value="NZ_FNRP01000028.1"/>
</dbReference>
<dbReference type="InterPro" id="IPR001668">
    <property type="entry name" value="Mob_Pre"/>
</dbReference>
<evidence type="ECO:0000313" key="4">
    <source>
        <dbReference type="Proteomes" id="UP000183040"/>
    </source>
</evidence>
<organism evidence="3 4">
    <name type="scientific">Bacteroides xylanisolvens</name>
    <dbReference type="NCBI Taxonomy" id="371601"/>
    <lineage>
        <taxon>Bacteria</taxon>
        <taxon>Pseudomonadati</taxon>
        <taxon>Bacteroidota</taxon>
        <taxon>Bacteroidia</taxon>
        <taxon>Bacteroidales</taxon>
        <taxon>Bacteroidaceae</taxon>
        <taxon>Bacteroides</taxon>
    </lineage>
</organism>